<accession>A0A955I936</accession>
<dbReference type="AlphaFoldDB" id="A0A955I936"/>
<comment type="caution">
    <text evidence="1">The sequence shown here is derived from an EMBL/GenBank/DDBJ whole genome shotgun (WGS) entry which is preliminary data.</text>
</comment>
<reference evidence="1" key="1">
    <citation type="submission" date="2020-04" db="EMBL/GenBank/DDBJ databases">
        <authorList>
            <person name="Zhang T."/>
        </authorList>
    </citation>
    <scope>NUCLEOTIDE SEQUENCE</scope>
    <source>
        <strain evidence="1">HKST-UBA17</strain>
    </source>
</reference>
<dbReference type="Proteomes" id="UP000741282">
    <property type="component" value="Unassembled WGS sequence"/>
</dbReference>
<dbReference type="EMBL" id="JAGQLN010000007">
    <property type="protein sequence ID" value="MCA9376753.1"/>
    <property type="molecule type" value="Genomic_DNA"/>
</dbReference>
<proteinExistence type="predicted"/>
<organism evidence="1 2">
    <name type="scientific">Candidatus Dojkabacteria bacterium</name>
    <dbReference type="NCBI Taxonomy" id="2099670"/>
    <lineage>
        <taxon>Bacteria</taxon>
        <taxon>Candidatus Dojkabacteria</taxon>
    </lineage>
</organism>
<evidence type="ECO:0000313" key="1">
    <source>
        <dbReference type="EMBL" id="MCA9376753.1"/>
    </source>
</evidence>
<evidence type="ECO:0000313" key="2">
    <source>
        <dbReference type="Proteomes" id="UP000741282"/>
    </source>
</evidence>
<reference evidence="1" key="2">
    <citation type="journal article" date="2021" name="Microbiome">
        <title>Successional dynamics and alternative stable states in a saline activated sludge microbial community over 9 years.</title>
        <authorList>
            <person name="Wang Y."/>
            <person name="Ye J."/>
            <person name="Ju F."/>
            <person name="Liu L."/>
            <person name="Boyd J.A."/>
            <person name="Deng Y."/>
            <person name="Parks D.H."/>
            <person name="Jiang X."/>
            <person name="Yin X."/>
            <person name="Woodcroft B.J."/>
            <person name="Tyson G.W."/>
            <person name="Hugenholtz P."/>
            <person name="Polz M.F."/>
            <person name="Zhang T."/>
        </authorList>
    </citation>
    <scope>NUCLEOTIDE SEQUENCE</scope>
    <source>
        <strain evidence="1">HKST-UBA17</strain>
    </source>
</reference>
<sequence length="449" mass="51212">MHNQVGVGYDSHEIRVNQKTLLGKARAAELAQSPNMGFSVLIPEHILAAVLDIDRFSEVTEKTPLETAIWNSDSDNFRIPKEKVYEVTQEELSIQEIMNLAHRLARSNESVWPYTAHELIVQSITLTNFIICNILEAAVSRYTSTDETPSCLFTLMKSFQANMEGLGYPVSLILFDELVKIDPAVGYLYAVETEGMEAFSRMFTPDGQKNGSYWNVWMNSLECIKPVDGFQLYQLSSIPLSMDLMISLQNRFLGTFLVTNNDRLNDMQKTELIENAMRFDLDVAIIPPLQENFTDGEYFLSEIDGHIIDALVYRHRMTKARESFLIYSMFLFGDIRYLDKLIKSLYVFVNAYSTSINTADLRFSANTQTPGNEPTTSLVPFNPSKEFLVSFLSSLQAHLKNCPLPTQKFPEEKITFYKFVVDHFLKILEGTRYSMIPIMDVYMPNGPLS</sequence>
<protein>
    <submittedName>
        <fullName evidence="1">Uncharacterized protein</fullName>
    </submittedName>
</protein>
<name>A0A955I936_9BACT</name>
<gene>
    <name evidence="1" type="ORF">KC685_02430</name>
</gene>